<dbReference type="PANTHER" id="PTHR12815:SF47">
    <property type="entry name" value="TRANSLOCATION AND ASSEMBLY MODULE SUBUNIT TAMA"/>
    <property type="match status" value="1"/>
</dbReference>
<evidence type="ECO:0000313" key="9">
    <source>
        <dbReference type="EMBL" id="TXE07201.1"/>
    </source>
</evidence>
<proteinExistence type="predicted"/>
<dbReference type="OrthoDB" id="9814535at2"/>
<evidence type="ECO:0000256" key="5">
    <source>
        <dbReference type="ARBA" id="ARBA00023237"/>
    </source>
</evidence>
<dbReference type="Pfam" id="PF01103">
    <property type="entry name" value="Omp85"/>
    <property type="match status" value="1"/>
</dbReference>
<keyword evidence="2" id="KW-0812">Transmembrane</keyword>
<keyword evidence="4" id="KW-0472">Membrane</keyword>
<accession>A0A5C7AFJ7</accession>
<dbReference type="AlphaFoldDB" id="A0A5C7AFJ7"/>
<feature type="domain" description="Bacterial surface antigen (D15)" evidence="7">
    <location>
        <begin position="487"/>
        <end position="826"/>
    </location>
</feature>
<dbReference type="InterPro" id="IPR000184">
    <property type="entry name" value="Bac_surfAg_D15"/>
</dbReference>
<evidence type="ECO:0000256" key="3">
    <source>
        <dbReference type="ARBA" id="ARBA00022729"/>
    </source>
</evidence>
<evidence type="ECO:0000256" key="2">
    <source>
        <dbReference type="ARBA" id="ARBA00022692"/>
    </source>
</evidence>
<organism evidence="9 10">
    <name type="scientific">Seonamhaeicola algicola</name>
    <dbReference type="NCBI Taxonomy" id="1719036"/>
    <lineage>
        <taxon>Bacteria</taxon>
        <taxon>Pseudomonadati</taxon>
        <taxon>Bacteroidota</taxon>
        <taxon>Flavobacteriia</taxon>
        <taxon>Flavobacteriales</taxon>
        <taxon>Flavobacteriaceae</taxon>
    </lineage>
</organism>
<dbReference type="Gene3D" id="3.10.20.310">
    <property type="entry name" value="membrane protein fhac"/>
    <property type="match status" value="1"/>
</dbReference>
<reference evidence="10" key="1">
    <citation type="submission" date="2019-08" db="EMBL/GenBank/DDBJ databases">
        <title>Seonamhaeicola sediminis sp. nov., isolated from marine sediment.</title>
        <authorList>
            <person name="Cao W.R."/>
        </authorList>
    </citation>
    <scope>NUCLEOTIDE SEQUENCE [LARGE SCALE GENOMIC DNA]</scope>
    <source>
        <strain evidence="10">Gy8</strain>
    </source>
</reference>
<dbReference type="Pfam" id="PF07244">
    <property type="entry name" value="POTRA"/>
    <property type="match status" value="1"/>
</dbReference>
<evidence type="ECO:0000259" key="8">
    <source>
        <dbReference type="Pfam" id="PF07244"/>
    </source>
</evidence>
<feature type="chain" id="PRO_5022851309" evidence="6">
    <location>
        <begin position="23"/>
        <end position="846"/>
    </location>
</feature>
<dbReference type="RefSeq" id="WP_147137093.1">
    <property type="nucleotide sequence ID" value="NZ_VOSC01000030.1"/>
</dbReference>
<dbReference type="GO" id="GO:0019867">
    <property type="term" value="C:outer membrane"/>
    <property type="evidence" value="ECO:0007669"/>
    <property type="project" value="InterPro"/>
</dbReference>
<evidence type="ECO:0000256" key="1">
    <source>
        <dbReference type="ARBA" id="ARBA00004370"/>
    </source>
</evidence>
<dbReference type="InterPro" id="IPR010827">
    <property type="entry name" value="BamA/TamA_POTRA"/>
</dbReference>
<feature type="domain" description="POTRA" evidence="8">
    <location>
        <begin position="130"/>
        <end position="178"/>
    </location>
</feature>
<protein>
    <submittedName>
        <fullName evidence="9">BamA/TamA family outer membrane protein</fullName>
    </submittedName>
</protein>
<dbReference type="EMBL" id="VOSC01000030">
    <property type="protein sequence ID" value="TXE07201.1"/>
    <property type="molecule type" value="Genomic_DNA"/>
</dbReference>
<comment type="caution">
    <text evidence="9">The sequence shown here is derived from an EMBL/GenBank/DDBJ whole genome shotgun (WGS) entry which is preliminary data.</text>
</comment>
<keyword evidence="10" id="KW-1185">Reference proteome</keyword>
<name>A0A5C7AFJ7_9FLAO</name>
<dbReference type="InterPro" id="IPR039910">
    <property type="entry name" value="D15-like"/>
</dbReference>
<sequence length="846" mass="97049">MKAQVLKIITLFVCITLFTACEATKRVPENAFLLTKNTVNINDKKNNTEAINNLIVQSPNRKILGTPLRLHIYNLARKNRDSLFEAWLDEKPNRRERLTKTLSKKQVDNLKQSSIGFNNWLKKTGEAPVILDENKTKKSQNRLELYYKANGWFNNQVTYNIDKNDNKRASVTYNVTTGNPKIIDSIYTTINSKVVDSIYKFSTEKSFINSNEQYRDVHLVNERDRLTNLFRNSGVYHFTQENINFDVIHNKENDNVDIDVLISNRAIRTPDSIKRTPFNIYDIREVNIITDYTFNKRSQPFQDSIRFGGYNLYSYGKMRYKPRALTDAIFITPGDIYRDSDRTLTYRHLNQLRTFKYPNIEYVENLDNSLSSTIKLAPLKKFSLSLGADVSTSNIQKVGFSVNPSLQIRNIFRGAETLQISTIGAIGASIDANKDDADPFFDIIEYGLDLKLTIPRLLSPFYTERLIPKHMSPNTRIGIALSSQTNIGLDKQSLSGTLNYNWFPSSKITNKLDLFNVQYVRNLNTNNYFEVYQNSYSLLNNIAKDVNYTDDDLNLPNAENMVNEAEEFIDYALSNPTPSEISNAQRSNINSINERKERLTEDNLILSTAFSFTKDERTNLFDDDFSIFRFKIEFAGNLLANASSLLGLKKDENNRYKLLDVAFSQYAKTEIEYTKHWDLGSKNVLALRSFFGIAIPYGNSSNIPFSKSFFAGGPNDNRAWSAYRLGPGSTESANEFNEANLKLALNIEQRFNIFENLNGALFVDAGNIWNVLDDVDDPNATFNNLSALKDIAIGSGFGLRYDFSFFVFRFDIGFKTYNPTYTDNNRWFNDYNFANAVYNIGINYPF</sequence>
<gene>
    <name evidence="9" type="ORF">FUA26_13330</name>
</gene>
<feature type="signal peptide" evidence="6">
    <location>
        <begin position="1"/>
        <end position="22"/>
    </location>
</feature>
<evidence type="ECO:0000259" key="7">
    <source>
        <dbReference type="Pfam" id="PF01103"/>
    </source>
</evidence>
<evidence type="ECO:0000256" key="6">
    <source>
        <dbReference type="SAM" id="SignalP"/>
    </source>
</evidence>
<keyword evidence="3 6" id="KW-0732">Signal</keyword>
<dbReference type="PROSITE" id="PS51257">
    <property type="entry name" value="PROKAR_LIPOPROTEIN"/>
    <property type="match status" value="1"/>
</dbReference>
<dbReference type="Proteomes" id="UP000321790">
    <property type="component" value="Unassembled WGS sequence"/>
</dbReference>
<evidence type="ECO:0000256" key="4">
    <source>
        <dbReference type="ARBA" id="ARBA00023136"/>
    </source>
</evidence>
<dbReference type="PANTHER" id="PTHR12815">
    <property type="entry name" value="SORTING AND ASSEMBLY MACHINERY SAMM50 PROTEIN FAMILY MEMBER"/>
    <property type="match status" value="1"/>
</dbReference>
<comment type="subcellular location">
    <subcellularLocation>
        <location evidence="1">Membrane</location>
    </subcellularLocation>
</comment>
<keyword evidence="5" id="KW-0998">Cell outer membrane</keyword>
<dbReference type="Gene3D" id="2.40.160.50">
    <property type="entry name" value="membrane protein fhac: a member of the omp85/tpsb transporter family"/>
    <property type="match status" value="1"/>
</dbReference>
<evidence type="ECO:0000313" key="10">
    <source>
        <dbReference type="Proteomes" id="UP000321790"/>
    </source>
</evidence>